<proteinExistence type="inferred from homology"/>
<feature type="transmembrane region" description="Helical" evidence="4">
    <location>
        <begin position="79"/>
        <end position="103"/>
    </location>
</feature>
<feature type="transmembrane region" description="Helical" evidence="4">
    <location>
        <begin position="286"/>
        <end position="305"/>
    </location>
</feature>
<dbReference type="Gene3D" id="1.20.1250.20">
    <property type="entry name" value="MFS general substrate transporter like domains"/>
    <property type="match status" value="2"/>
</dbReference>
<evidence type="ECO:0000256" key="1">
    <source>
        <dbReference type="ARBA" id="ARBA00004141"/>
    </source>
</evidence>
<feature type="transmembrane region" description="Helical" evidence="4">
    <location>
        <begin position="245"/>
        <end position="265"/>
    </location>
</feature>
<keyword evidence="4" id="KW-0812">Transmembrane</keyword>
<dbReference type="Pfam" id="PF07690">
    <property type="entry name" value="MFS_1"/>
    <property type="match status" value="1"/>
</dbReference>
<feature type="transmembrane region" description="Helical" evidence="4">
    <location>
        <begin position="416"/>
        <end position="439"/>
    </location>
</feature>
<feature type="transmembrane region" description="Helical" evidence="4">
    <location>
        <begin position="152"/>
        <end position="171"/>
    </location>
</feature>
<dbReference type="InterPro" id="IPR011701">
    <property type="entry name" value="MFS"/>
</dbReference>
<keyword evidence="6" id="KW-1185">Reference proteome</keyword>
<dbReference type="GO" id="GO:0022857">
    <property type="term" value="F:transmembrane transporter activity"/>
    <property type="evidence" value="ECO:0007669"/>
    <property type="project" value="InterPro"/>
</dbReference>
<feature type="transmembrane region" description="Helical" evidence="4">
    <location>
        <begin position="353"/>
        <end position="375"/>
    </location>
</feature>
<accession>A0A2G8SSV1</accession>
<feature type="region of interest" description="Disordered" evidence="3">
    <location>
        <begin position="19"/>
        <end position="39"/>
    </location>
</feature>
<reference evidence="5 6" key="1">
    <citation type="journal article" date="2015" name="Sci. Rep.">
        <title>Chromosome-level genome map provides insights into diverse defense mechanisms in the medicinal fungus Ganoderma sinense.</title>
        <authorList>
            <person name="Zhu Y."/>
            <person name="Xu J."/>
            <person name="Sun C."/>
            <person name="Zhou S."/>
            <person name="Xu H."/>
            <person name="Nelson D.R."/>
            <person name="Qian J."/>
            <person name="Song J."/>
            <person name="Luo H."/>
            <person name="Xiang L."/>
            <person name="Li Y."/>
            <person name="Xu Z."/>
            <person name="Ji A."/>
            <person name="Wang L."/>
            <person name="Lu S."/>
            <person name="Hayward A."/>
            <person name="Sun W."/>
            <person name="Li X."/>
            <person name="Schwartz D.C."/>
            <person name="Wang Y."/>
            <person name="Chen S."/>
        </authorList>
    </citation>
    <scope>NUCLEOTIDE SEQUENCE [LARGE SCALE GENOMIC DNA]</scope>
    <source>
        <strain evidence="5 6">ZZ0214-1</strain>
    </source>
</reference>
<dbReference type="InterPro" id="IPR050327">
    <property type="entry name" value="Proton-linked_MCT"/>
</dbReference>
<evidence type="ECO:0000256" key="2">
    <source>
        <dbReference type="ARBA" id="ARBA00006727"/>
    </source>
</evidence>
<dbReference type="PANTHER" id="PTHR11360">
    <property type="entry name" value="MONOCARBOXYLATE TRANSPORTER"/>
    <property type="match status" value="1"/>
</dbReference>
<comment type="similarity">
    <text evidence="2">Belongs to the major facilitator superfamily. Monocarboxylate porter (TC 2.A.1.13) family.</text>
</comment>
<dbReference type="Proteomes" id="UP000230002">
    <property type="component" value="Unassembled WGS sequence"/>
</dbReference>
<protein>
    <submittedName>
        <fullName evidence="5">MFS general substrate transporter</fullName>
    </submittedName>
</protein>
<dbReference type="OrthoDB" id="2213137at2759"/>
<comment type="caution">
    <text evidence="5">The sequence shown here is derived from an EMBL/GenBank/DDBJ whole genome shotgun (WGS) entry which is preliminary data.</text>
</comment>
<dbReference type="InterPro" id="IPR036259">
    <property type="entry name" value="MFS_trans_sf"/>
</dbReference>
<dbReference type="STRING" id="1077348.A0A2G8SSV1"/>
<feature type="compositionally biased region" description="Polar residues" evidence="3">
    <location>
        <begin position="20"/>
        <end position="39"/>
    </location>
</feature>
<dbReference type="PANTHER" id="PTHR11360:SF287">
    <property type="entry name" value="MFS MONOCARBOXYLATE TRANSPORTER"/>
    <property type="match status" value="1"/>
</dbReference>
<dbReference type="EMBL" id="AYKW01000001">
    <property type="protein sequence ID" value="PIL36840.1"/>
    <property type="molecule type" value="Genomic_DNA"/>
</dbReference>
<dbReference type="SUPFAM" id="SSF103473">
    <property type="entry name" value="MFS general substrate transporter"/>
    <property type="match status" value="1"/>
</dbReference>
<keyword evidence="4" id="KW-1133">Transmembrane helix</keyword>
<evidence type="ECO:0000313" key="5">
    <source>
        <dbReference type="EMBL" id="PIL36840.1"/>
    </source>
</evidence>
<evidence type="ECO:0000256" key="3">
    <source>
        <dbReference type="SAM" id="MobiDB-lite"/>
    </source>
</evidence>
<gene>
    <name evidence="5" type="ORF">GSI_00530</name>
</gene>
<evidence type="ECO:0000313" key="6">
    <source>
        <dbReference type="Proteomes" id="UP000230002"/>
    </source>
</evidence>
<organism evidence="5 6">
    <name type="scientific">Ganoderma sinense ZZ0214-1</name>
    <dbReference type="NCBI Taxonomy" id="1077348"/>
    <lineage>
        <taxon>Eukaryota</taxon>
        <taxon>Fungi</taxon>
        <taxon>Dikarya</taxon>
        <taxon>Basidiomycota</taxon>
        <taxon>Agaricomycotina</taxon>
        <taxon>Agaricomycetes</taxon>
        <taxon>Polyporales</taxon>
        <taxon>Polyporaceae</taxon>
        <taxon>Ganoderma</taxon>
    </lineage>
</organism>
<evidence type="ECO:0000256" key="4">
    <source>
        <dbReference type="SAM" id="Phobius"/>
    </source>
</evidence>
<dbReference type="AlphaFoldDB" id="A0A2G8SSV1"/>
<feature type="transmembrane region" description="Helical" evidence="4">
    <location>
        <begin position="209"/>
        <end position="233"/>
    </location>
</feature>
<feature type="transmembrane region" description="Helical" evidence="4">
    <location>
        <begin position="311"/>
        <end position="333"/>
    </location>
</feature>
<feature type="transmembrane region" description="Helical" evidence="4">
    <location>
        <begin position="177"/>
        <end position="197"/>
    </location>
</feature>
<feature type="transmembrane region" description="Helical" evidence="4">
    <location>
        <begin position="459"/>
        <end position="480"/>
    </location>
</feature>
<sequence>MDSAVSTVIQPHFAEPEQYELSSTSMEQPESGQQTPASGQLTPFSTPFSAASSQAALRAALDDGLNVQELAPVDRGVRAWMFCMSSFTLEMMIWGLCFSYGIFQNYYTAHPPFNTASSISIAAVGTIAIALQYTEALLISCAFGRYPDYMGYAMWFGLALYFFSIFGSSFATQVWHLIMLQGVLFGISGGLLYVPVIKLLPEWFSERRGLAGGIIFAGGGVGGFLFPFALTALLDKVGLRWTLRIWAIITTIFCGIALLGLRPRLPVPKYTHGSRRPRFIPPQLGFVKNPLFWSVSVTILLQGFSYFPVSLYIASFTTAISSPLTATIVLSVFNSSAVGGQILLGHLSDRFPYPWVMCASALGSSVVAFLLWGFARMSIQLYFFAVIFGALSGGFSSTWPNAAFDCAGGKPEYTGIAIASTAIFKGISAVVGPILSGILLEAGKGSSIGGVFGREGYGFVEIFVGSCALATGAGSLLIAFTRQRAGIYS</sequence>
<feature type="transmembrane region" description="Helical" evidence="4">
    <location>
        <begin position="115"/>
        <end position="140"/>
    </location>
</feature>
<keyword evidence="4" id="KW-0472">Membrane</keyword>
<dbReference type="GO" id="GO:0016020">
    <property type="term" value="C:membrane"/>
    <property type="evidence" value="ECO:0007669"/>
    <property type="project" value="UniProtKB-SubCell"/>
</dbReference>
<feature type="transmembrane region" description="Helical" evidence="4">
    <location>
        <begin position="381"/>
        <end position="404"/>
    </location>
</feature>
<name>A0A2G8SSV1_9APHY</name>
<comment type="subcellular location">
    <subcellularLocation>
        <location evidence="1">Membrane</location>
        <topology evidence="1">Multi-pass membrane protein</topology>
    </subcellularLocation>
</comment>